<keyword evidence="1" id="KW-0145">Chemotaxis</keyword>
<dbReference type="Pfam" id="PF00015">
    <property type="entry name" value="MCPsignal"/>
    <property type="match status" value="1"/>
</dbReference>
<feature type="transmembrane region" description="Helical" evidence="5">
    <location>
        <begin position="353"/>
        <end position="375"/>
    </location>
</feature>
<evidence type="ECO:0000256" key="4">
    <source>
        <dbReference type="SAM" id="MobiDB-lite"/>
    </source>
</evidence>
<dbReference type="PANTHER" id="PTHR43531">
    <property type="entry name" value="PROTEIN ICFG"/>
    <property type="match status" value="1"/>
</dbReference>
<evidence type="ECO:0000256" key="3">
    <source>
        <dbReference type="PROSITE-ProRule" id="PRU00284"/>
    </source>
</evidence>
<dbReference type="RefSeq" id="WP_250945552.1">
    <property type="nucleotide sequence ID" value="NZ_JAMQAY010000005.1"/>
</dbReference>
<evidence type="ECO:0000313" key="9">
    <source>
        <dbReference type="Proteomes" id="UP001155079"/>
    </source>
</evidence>
<dbReference type="InterPro" id="IPR051310">
    <property type="entry name" value="MCP_chemotaxis"/>
</dbReference>
<evidence type="ECO:0000256" key="5">
    <source>
        <dbReference type="SAM" id="Phobius"/>
    </source>
</evidence>
<dbReference type="CDD" id="cd06225">
    <property type="entry name" value="HAMP"/>
    <property type="match status" value="1"/>
</dbReference>
<dbReference type="Pfam" id="PF00672">
    <property type="entry name" value="HAMP"/>
    <property type="match status" value="1"/>
</dbReference>
<dbReference type="Gene3D" id="6.10.340.10">
    <property type="match status" value="1"/>
</dbReference>
<keyword evidence="3" id="KW-0807">Transducer</keyword>
<dbReference type="PANTHER" id="PTHR43531:SF11">
    <property type="entry name" value="METHYL-ACCEPTING CHEMOTAXIS PROTEIN 3"/>
    <property type="match status" value="1"/>
</dbReference>
<protein>
    <submittedName>
        <fullName evidence="8">Methyl-accepting chemotaxis protein</fullName>
    </submittedName>
</protein>
<reference evidence="8 9" key="1">
    <citation type="submission" date="2022-06" db="EMBL/GenBank/DDBJ databases">
        <authorList>
            <person name="Sun Q."/>
        </authorList>
    </citation>
    <scope>NUCLEOTIDE SEQUENCE [LARGE SCALE GENOMIC DNA]</scope>
    <source>
        <strain evidence="8 9">S153</strain>
    </source>
</reference>
<dbReference type="EMBL" id="JAMQAY010000005">
    <property type="protein sequence ID" value="MCM2402379.1"/>
    <property type="molecule type" value="Genomic_DNA"/>
</dbReference>
<dbReference type="Gene3D" id="1.10.287.950">
    <property type="entry name" value="Methyl-accepting chemotaxis protein"/>
    <property type="match status" value="1"/>
</dbReference>
<dbReference type="SUPFAM" id="SSF158472">
    <property type="entry name" value="HAMP domain-like"/>
    <property type="match status" value="1"/>
</dbReference>
<feature type="domain" description="HAMP" evidence="7">
    <location>
        <begin position="457"/>
        <end position="509"/>
    </location>
</feature>
<dbReference type="SUPFAM" id="SSF58104">
    <property type="entry name" value="Methyl-accepting chemotaxis protein (MCP) signaling domain"/>
    <property type="match status" value="1"/>
</dbReference>
<sequence length="787" mass="83555">MRFKSIQLKIATLSGVCVLAATAGLVGYGIISASSTREFVATQVTNLTDVKTRESLQTLASTQAGVIRSSLDGAFDAARVMARSFEMLAGGDASTPLETRRTQLNALLLNVLKDNPRFNGTYSAWEPNALDGADAEFRDRRDMGSDATGRFLPYWTRDAAGKIAIQPLVEYDSSELHPNGVMKGGWYIGPQTGNGESILDPLPYIVQGKSVYLATMSVPITVNGKFAGVAGADFDLSFVQKLAEQVKASIYGGKASVSIVSHKGLVVASSEKPETIGQPFDQGNSALSQYLSLIQSGKDEVLASDDAFKAFSPIIIGRTKTPWSVMIDVPRAVAMAEATKLDQDLTDRNASDGVLQVAVAAVIALGGIAAMWLVARSIAGPIRNMTASMRRLADGDTDCDIPGIGLPDEIGAMAAAVEVFRNNAIANRRLEEEAAATQETTERERRRNMDIERVRTEAMTQATAGLADGLRQLAAGNLSFHLADPFAAEFESLRSDFNAAVTQLGRAMAAVAAASRSIDTGTQEISQSADDLSKRTEQQAASLEETAAALDEITVNVTNSSRRAEEARSVAVQANTSATHSGAVVADAVNAMQRIEQSSNQIASIIGVIDEIAFQTNLLALNAGVEAARAGDAGKGFAVVAQEVRELAQRSAQAAKEIKDLIRNSSAEVENGVKLVKDTGEALKTIEAYIVTVNQHMDAIATSAREQSVGLSEVNTAVNQMDQVTQKNAAMVEEANAASATLAIESQRLRDLIGQFRLAEGTRDGVSELRQMGAEMATPARRYVARG</sequence>
<keyword evidence="5" id="KW-1133">Transmembrane helix</keyword>
<evidence type="ECO:0000259" key="6">
    <source>
        <dbReference type="PROSITE" id="PS50111"/>
    </source>
</evidence>
<dbReference type="InterPro" id="IPR003660">
    <property type="entry name" value="HAMP_dom"/>
</dbReference>
<evidence type="ECO:0000256" key="2">
    <source>
        <dbReference type="ARBA" id="ARBA00029447"/>
    </source>
</evidence>
<gene>
    <name evidence="8" type="ORF">NBH20_14510</name>
</gene>
<dbReference type="Proteomes" id="UP001155079">
    <property type="component" value="Unassembled WGS sequence"/>
</dbReference>
<feature type="compositionally biased region" description="Polar residues" evidence="4">
    <location>
        <begin position="519"/>
        <end position="530"/>
    </location>
</feature>
<organism evidence="8 9">
    <name type="scientific">Ciceribacter sichuanensis</name>
    <dbReference type="NCBI Taxonomy" id="2949647"/>
    <lineage>
        <taxon>Bacteria</taxon>
        <taxon>Pseudomonadati</taxon>
        <taxon>Pseudomonadota</taxon>
        <taxon>Alphaproteobacteria</taxon>
        <taxon>Hyphomicrobiales</taxon>
        <taxon>Rhizobiaceae</taxon>
        <taxon>Ciceribacter</taxon>
    </lineage>
</organism>
<accession>A0ABT0V9A2</accession>
<dbReference type="Gene3D" id="3.30.450.20">
    <property type="entry name" value="PAS domain"/>
    <property type="match status" value="2"/>
</dbReference>
<dbReference type="CDD" id="cd12913">
    <property type="entry name" value="PDC1_MCP_like"/>
    <property type="match status" value="1"/>
</dbReference>
<evidence type="ECO:0000259" key="7">
    <source>
        <dbReference type="PROSITE" id="PS50885"/>
    </source>
</evidence>
<keyword evidence="5" id="KW-0472">Membrane</keyword>
<feature type="domain" description="Methyl-accepting transducer" evidence="6">
    <location>
        <begin position="514"/>
        <end position="743"/>
    </location>
</feature>
<proteinExistence type="inferred from homology"/>
<dbReference type="SMART" id="SM00283">
    <property type="entry name" value="MA"/>
    <property type="match status" value="1"/>
</dbReference>
<keyword evidence="9" id="KW-1185">Reference proteome</keyword>
<feature type="region of interest" description="Disordered" evidence="4">
    <location>
        <begin position="519"/>
        <end position="541"/>
    </location>
</feature>
<evidence type="ECO:0000256" key="1">
    <source>
        <dbReference type="ARBA" id="ARBA00022500"/>
    </source>
</evidence>
<dbReference type="CDD" id="cd11386">
    <property type="entry name" value="MCP_signal"/>
    <property type="match status" value="1"/>
</dbReference>
<dbReference type="PROSITE" id="PS50111">
    <property type="entry name" value="CHEMOTAXIS_TRANSDUC_2"/>
    <property type="match status" value="1"/>
</dbReference>
<dbReference type="Pfam" id="PF22673">
    <property type="entry name" value="MCP-like_PDC_1"/>
    <property type="match status" value="1"/>
</dbReference>
<comment type="similarity">
    <text evidence="2">Belongs to the methyl-accepting chemotaxis (MCP) protein family.</text>
</comment>
<keyword evidence="5" id="KW-0812">Transmembrane</keyword>
<evidence type="ECO:0000313" key="8">
    <source>
        <dbReference type="EMBL" id="MCM2402379.1"/>
    </source>
</evidence>
<feature type="domain" description="HAMP" evidence="7">
    <location>
        <begin position="376"/>
        <end position="429"/>
    </location>
</feature>
<dbReference type="InterPro" id="IPR004089">
    <property type="entry name" value="MCPsignal_dom"/>
</dbReference>
<name>A0ABT0V9A2_9HYPH</name>
<dbReference type="PROSITE" id="PS50885">
    <property type="entry name" value="HAMP"/>
    <property type="match status" value="2"/>
</dbReference>
<dbReference type="SMART" id="SM00304">
    <property type="entry name" value="HAMP"/>
    <property type="match status" value="2"/>
</dbReference>
<comment type="caution">
    <text evidence="8">The sequence shown here is derived from an EMBL/GenBank/DDBJ whole genome shotgun (WGS) entry which is preliminary data.</text>
</comment>